<keyword evidence="3" id="KW-1185">Reference proteome</keyword>
<gene>
    <name evidence="2" type="ORF">J8273_0285</name>
</gene>
<dbReference type="Pfam" id="PF04857">
    <property type="entry name" value="CAF1"/>
    <property type="match status" value="1"/>
</dbReference>
<evidence type="ECO:0000313" key="2">
    <source>
        <dbReference type="EMBL" id="KAG9395069.1"/>
    </source>
</evidence>
<comment type="similarity">
    <text evidence="1">Belongs to the CAF1 family.</text>
</comment>
<evidence type="ECO:0000256" key="1">
    <source>
        <dbReference type="ARBA" id="ARBA00008372"/>
    </source>
</evidence>
<dbReference type="SUPFAM" id="SSF53098">
    <property type="entry name" value="Ribonuclease H-like"/>
    <property type="match status" value="1"/>
</dbReference>
<reference evidence="2" key="1">
    <citation type="submission" date="2021-05" db="EMBL/GenBank/DDBJ databases">
        <title>A free-living protist that lacks canonical eukaryotic 1 DNA replication and segregation systems.</title>
        <authorList>
            <person name="Salas-Leiva D.E."/>
            <person name="Tromer E.C."/>
            <person name="Curtis B.A."/>
            <person name="Jerlstrom-Hultqvist J."/>
            <person name="Kolisko M."/>
            <person name="Yi Z."/>
            <person name="Salas-Leiva J.S."/>
            <person name="Gallot-Lavallee L."/>
            <person name="Kops G.J.P.L."/>
            <person name="Archibald J.M."/>
            <person name="Simpson A.G.B."/>
            <person name="Roger A.J."/>
        </authorList>
    </citation>
    <scope>NUCLEOTIDE SEQUENCE</scope>
    <source>
        <strain evidence="2">BICM</strain>
    </source>
</reference>
<dbReference type="PANTHER" id="PTHR15092">
    <property type="entry name" value="POLY A -SPECIFIC RIBONUCLEASE/TARGET OF EGR1, MEMBER 1"/>
    <property type="match status" value="1"/>
</dbReference>
<dbReference type="Proteomes" id="UP000717585">
    <property type="component" value="Unassembled WGS sequence"/>
</dbReference>
<dbReference type="Gene3D" id="3.30.420.10">
    <property type="entry name" value="Ribonuclease H-like superfamily/Ribonuclease H"/>
    <property type="match status" value="1"/>
</dbReference>
<sequence>MLEAVEWCDYCSIDMEMTGLSKSDRQLASKTKGKLSLDNKVEPRYKDALDSDGFLVCQFGISFFKLAGPANRSLPLKCRAFNMYIMPPKNARFMVHSWVLTFLQQNHFDFNEWVRTGVTSLSVPEQKALEAMETVPGPDPYPDDLAEVAAFFATANAELAQGRPVFMGHLNNWARRLVWKGMREGLAVPVVVDNHMLKPASPEEAAAFWERRDFERSIRGMIGVREVMTAVGASGKPVVTHNGFLDLLFLLRQFFVGTLPSVYTEYKRLLADLLPCVVDTKYITANLPVPIRSQLGDAYSTSIKAHPIDVQWAEGHDRYVNGGHPHEAGYDALMTGLLFAALKLHNSDPAMALASCGEVNRVPIYGTVRTYMNLAGEDPVLPDPRD</sequence>
<organism evidence="2 3">
    <name type="scientific">Carpediemonas membranifera</name>
    <dbReference type="NCBI Taxonomy" id="201153"/>
    <lineage>
        <taxon>Eukaryota</taxon>
        <taxon>Metamonada</taxon>
        <taxon>Carpediemonas-like organisms</taxon>
        <taxon>Carpediemonas</taxon>
    </lineage>
</organism>
<dbReference type="EMBL" id="JAHDYR010000012">
    <property type="protein sequence ID" value="KAG9395069.1"/>
    <property type="molecule type" value="Genomic_DNA"/>
</dbReference>
<dbReference type="InterPro" id="IPR006941">
    <property type="entry name" value="RNase_CAF1"/>
</dbReference>
<dbReference type="InterPro" id="IPR051181">
    <property type="entry name" value="CAF1_poly(A)_ribonucleases"/>
</dbReference>
<dbReference type="OrthoDB" id="1432093at2759"/>
<comment type="caution">
    <text evidence="2">The sequence shown here is derived from an EMBL/GenBank/DDBJ whole genome shotgun (WGS) entry which is preliminary data.</text>
</comment>
<protein>
    <submittedName>
        <fullName evidence="2">Ribonuclease CAF1</fullName>
    </submittedName>
</protein>
<proteinExistence type="inferred from homology"/>
<name>A0A8J6B813_9EUKA</name>
<dbReference type="InterPro" id="IPR012337">
    <property type="entry name" value="RNaseH-like_sf"/>
</dbReference>
<evidence type="ECO:0000313" key="3">
    <source>
        <dbReference type="Proteomes" id="UP000717585"/>
    </source>
</evidence>
<dbReference type="PANTHER" id="PTHR15092:SF22">
    <property type="entry name" value="POLY(A)-SPECIFIC RIBONUCLEASE PNLDC1"/>
    <property type="match status" value="1"/>
</dbReference>
<dbReference type="GO" id="GO:0003723">
    <property type="term" value="F:RNA binding"/>
    <property type="evidence" value="ECO:0007669"/>
    <property type="project" value="TreeGrafter"/>
</dbReference>
<accession>A0A8J6B813</accession>
<dbReference type="InterPro" id="IPR036397">
    <property type="entry name" value="RNaseH_sf"/>
</dbReference>
<dbReference type="AlphaFoldDB" id="A0A8J6B813"/>
<dbReference type="GO" id="GO:0000175">
    <property type="term" value="F:3'-5'-RNA exonuclease activity"/>
    <property type="evidence" value="ECO:0007669"/>
    <property type="project" value="TreeGrafter"/>
</dbReference>